<evidence type="ECO:0000313" key="2">
    <source>
        <dbReference type="Proteomes" id="UP000001299"/>
    </source>
</evidence>
<dbReference type="AlphaFoldDB" id="E0S3H7"/>
<protein>
    <submittedName>
        <fullName evidence="1">Uncharacterized protein</fullName>
    </submittedName>
</protein>
<reference evidence="1 2" key="1">
    <citation type="journal article" date="2010" name="PLoS ONE">
        <title>The glycobiome of the rumen bacterium Butyrivibrio proteoclasticus B316(T) highlights adaptation to a polysaccharide-rich environment.</title>
        <authorList>
            <person name="Kelly W.J."/>
            <person name="Leahy S.C."/>
            <person name="Altermann E."/>
            <person name="Yeoman C.J."/>
            <person name="Dunne J.C."/>
            <person name="Kong Z."/>
            <person name="Pacheco D.M."/>
            <person name="Li D."/>
            <person name="Noel S.J."/>
            <person name="Moon C.D."/>
            <person name="Cookson A.L."/>
            <person name="Attwood G.T."/>
        </authorList>
    </citation>
    <scope>NUCLEOTIDE SEQUENCE [LARGE SCALE GENOMIC DNA]</scope>
    <source>
        <strain evidence="2">ATCC 51982 / DSM 14932 / B316</strain>
        <plasmid evidence="2">Plasmid pCY360</plasmid>
    </source>
</reference>
<sequence length="138" mass="16229">MFTMDMAMHSQEIDISTANLIYSTGFPVQVERLEAEVSMRLQYPENNVEKCSFIDQLYDSHIWNEKQEFYQPVKFWVDTEVLARAGLHIAYTNGKAPEIYHNKFEKIMEIVNALKKEYVITDHYVQHNMLFVTTAAKE</sequence>
<keyword evidence="1" id="KW-0614">Plasmid</keyword>
<proteinExistence type="predicted"/>
<dbReference type="KEGG" id="bpb:bpr_II018"/>
<dbReference type="EMBL" id="CP001812">
    <property type="protein sequence ID" value="ADL35959.1"/>
    <property type="molecule type" value="Genomic_DNA"/>
</dbReference>
<organism evidence="1 2">
    <name type="scientific">Butyrivibrio proteoclasticus (strain ATCC 51982 / DSM 14932 / B316)</name>
    <name type="common">Clostridium proteoclasticum</name>
    <dbReference type="NCBI Taxonomy" id="515622"/>
    <lineage>
        <taxon>Bacteria</taxon>
        <taxon>Bacillati</taxon>
        <taxon>Bacillota</taxon>
        <taxon>Clostridia</taxon>
        <taxon>Lachnospirales</taxon>
        <taxon>Lachnospiraceae</taxon>
        <taxon>Butyrivibrio</taxon>
    </lineage>
</organism>
<dbReference type="RefSeq" id="WP_013282609.1">
    <property type="nucleotide sequence ID" value="NC_014389.1"/>
</dbReference>
<keyword evidence="2" id="KW-1185">Reference proteome</keyword>
<dbReference type="Proteomes" id="UP000001299">
    <property type="component" value="Plasmid pCY360"/>
</dbReference>
<gene>
    <name evidence="1" type="ordered locus">bpr_II018</name>
</gene>
<geneLocation type="plasmid" evidence="1 2">
    <name>pCY360</name>
</geneLocation>
<dbReference type="HOGENOM" id="CLU_1851416_0_0_9"/>
<name>E0S3H7_BUTPB</name>
<evidence type="ECO:0000313" key="1">
    <source>
        <dbReference type="EMBL" id="ADL35959.1"/>
    </source>
</evidence>
<accession>E0S3H7</accession>